<dbReference type="Proteomes" id="UP000799441">
    <property type="component" value="Unassembled WGS sequence"/>
</dbReference>
<dbReference type="AlphaFoldDB" id="A0A9P4QI43"/>
<proteinExistence type="predicted"/>
<protein>
    <submittedName>
        <fullName evidence="1">Carbohydrate-binding module family 32 protein</fullName>
    </submittedName>
</protein>
<organism evidence="1 2">
    <name type="scientific">Polychaeton citri CBS 116435</name>
    <dbReference type="NCBI Taxonomy" id="1314669"/>
    <lineage>
        <taxon>Eukaryota</taxon>
        <taxon>Fungi</taxon>
        <taxon>Dikarya</taxon>
        <taxon>Ascomycota</taxon>
        <taxon>Pezizomycotina</taxon>
        <taxon>Dothideomycetes</taxon>
        <taxon>Dothideomycetidae</taxon>
        <taxon>Capnodiales</taxon>
        <taxon>Capnodiaceae</taxon>
        <taxon>Polychaeton</taxon>
    </lineage>
</organism>
<reference evidence="1" key="1">
    <citation type="journal article" date="2020" name="Stud. Mycol.">
        <title>101 Dothideomycetes genomes: a test case for predicting lifestyles and emergence of pathogens.</title>
        <authorList>
            <person name="Haridas S."/>
            <person name="Albert R."/>
            <person name="Binder M."/>
            <person name="Bloem J."/>
            <person name="Labutti K."/>
            <person name="Salamov A."/>
            <person name="Andreopoulos B."/>
            <person name="Baker S."/>
            <person name="Barry K."/>
            <person name="Bills G."/>
            <person name="Bluhm B."/>
            <person name="Cannon C."/>
            <person name="Castanera R."/>
            <person name="Culley D."/>
            <person name="Daum C."/>
            <person name="Ezra D."/>
            <person name="Gonzalez J."/>
            <person name="Henrissat B."/>
            <person name="Kuo A."/>
            <person name="Liang C."/>
            <person name="Lipzen A."/>
            <person name="Lutzoni F."/>
            <person name="Magnuson J."/>
            <person name="Mondo S."/>
            <person name="Nolan M."/>
            <person name="Ohm R."/>
            <person name="Pangilinan J."/>
            <person name="Park H.-J."/>
            <person name="Ramirez L."/>
            <person name="Alfaro M."/>
            <person name="Sun H."/>
            <person name="Tritt A."/>
            <person name="Yoshinaga Y."/>
            <person name="Zwiers L.-H."/>
            <person name="Turgeon B."/>
            <person name="Goodwin S."/>
            <person name="Spatafora J."/>
            <person name="Crous P."/>
            <person name="Grigoriev I."/>
        </authorList>
    </citation>
    <scope>NUCLEOTIDE SEQUENCE</scope>
    <source>
        <strain evidence="1">CBS 116435</strain>
    </source>
</reference>
<comment type="caution">
    <text evidence="1">The sequence shown here is derived from an EMBL/GenBank/DDBJ whole genome shotgun (WGS) entry which is preliminary data.</text>
</comment>
<dbReference type="OrthoDB" id="9970295at2759"/>
<name>A0A9P4QI43_9PEZI</name>
<sequence>MPFMMKINSDDAHSISTVDMKVCMVQGNETCYQYNITGGEVGGGWLTLLSDEENNIGVGFVNSTMSDNGRFRYTRIAVEKMVNTHNGNEVDRFAGCMRTASSDPKSQVILPRVPAAYVDGRLCLSVDVKIQSAWNITRSRAFGKGDRYSFVGYHYMNH</sequence>
<keyword evidence="2" id="KW-1185">Reference proteome</keyword>
<evidence type="ECO:0000313" key="1">
    <source>
        <dbReference type="EMBL" id="KAF2725182.1"/>
    </source>
</evidence>
<accession>A0A9P4QI43</accession>
<evidence type="ECO:0000313" key="2">
    <source>
        <dbReference type="Proteomes" id="UP000799441"/>
    </source>
</evidence>
<gene>
    <name evidence="1" type="ORF">K431DRAFT_290872</name>
</gene>
<dbReference type="EMBL" id="MU003768">
    <property type="protein sequence ID" value="KAF2725182.1"/>
    <property type="molecule type" value="Genomic_DNA"/>
</dbReference>